<dbReference type="InterPro" id="IPR010227">
    <property type="entry name" value="NADH_Q_OxRdtase_chainM/4"/>
</dbReference>
<dbReference type="GO" id="GO:0042773">
    <property type="term" value="P:ATP synthesis coupled electron transport"/>
    <property type="evidence" value="ECO:0007669"/>
    <property type="project" value="InterPro"/>
</dbReference>
<evidence type="ECO:0000256" key="2">
    <source>
        <dbReference type="ARBA" id="ARBA00009025"/>
    </source>
</evidence>
<dbReference type="PANTHER" id="PTHR43507:SF1">
    <property type="entry name" value="NADH-UBIQUINONE OXIDOREDUCTASE CHAIN 4"/>
    <property type="match status" value="1"/>
</dbReference>
<evidence type="ECO:0000256" key="4">
    <source>
        <dbReference type="ARBA" id="ARBA00022989"/>
    </source>
</evidence>
<proteinExistence type="inferred from homology"/>
<dbReference type="PANTHER" id="PTHR43507">
    <property type="entry name" value="NADH-UBIQUINONE OXIDOREDUCTASE CHAIN 4"/>
    <property type="match status" value="1"/>
</dbReference>
<dbReference type="Proteomes" id="UP000240429">
    <property type="component" value="Unassembled WGS sequence"/>
</dbReference>
<dbReference type="GO" id="GO:0048039">
    <property type="term" value="F:ubiquinone binding"/>
    <property type="evidence" value="ECO:0007669"/>
    <property type="project" value="TreeGrafter"/>
</dbReference>
<keyword evidence="4 7" id="KW-1133">Transmembrane helix</keyword>
<feature type="transmembrane region" description="Helical" evidence="7">
    <location>
        <begin position="225"/>
        <end position="241"/>
    </location>
</feature>
<evidence type="ECO:0000313" key="10">
    <source>
        <dbReference type="Proteomes" id="UP000240429"/>
    </source>
</evidence>
<sequence length="534" mass="56211">MIDINESVMQFLLAFIVVAPLIGAVTALLPAPPGLKGKSPEQAVLRHGTTVTGAVLIAAIVLALGFDHDTPVKAQRMQATTDISWIPALDVRIHLGIDGISLPLLVLTALLTFLCALYSYFKMPSGPSPKAFVALVLVLESGTLATFAVLDLLLFFLAFEMVLIPMYFLIARWGGEQRTQAAWKFILYTLLGSVVMLLGLLLIGIKAGTFDMVALATDNHPALTTSVQVIAVLAIGIGLAVKTPMWPFHSWLPDAHTAAPTVGSVLLAGVLLKMGTYGFVRILLPITPDGMSTFAPYLAAFAVVGIIYGSLACLALAKQGAKGDLKRLIAYSSVGHMGFVLLGIASMTPTGVNGALFANIAHGLITGLLFFLVGALKDRTGTTDLDTLAQTTGAALYGRAPRLGGLLAFAAVASLGLPGLAGFWGEMLALFGAFDPADGLSRPAFLTFMAIAAFGTLLTAAYMLVVVRRVCMGDTSQHAQHSEQGRPELADVRTYEFAAWTPLVVLTVVAGLWPKTLLGLTDPAVQQLLSGGTR</sequence>
<dbReference type="OrthoDB" id="9768329at2"/>
<keyword evidence="5 7" id="KW-0472">Membrane</keyword>
<feature type="domain" description="NADH:quinone oxidoreductase/Mrp antiporter transmembrane" evidence="8">
    <location>
        <begin position="151"/>
        <end position="435"/>
    </location>
</feature>
<evidence type="ECO:0000313" key="9">
    <source>
        <dbReference type="EMBL" id="PSM38847.1"/>
    </source>
</evidence>
<evidence type="ECO:0000259" key="8">
    <source>
        <dbReference type="Pfam" id="PF00361"/>
    </source>
</evidence>
<feature type="transmembrane region" description="Helical" evidence="7">
    <location>
        <begin position="296"/>
        <end position="316"/>
    </location>
</feature>
<feature type="transmembrane region" description="Helical" evidence="7">
    <location>
        <begin position="185"/>
        <end position="205"/>
    </location>
</feature>
<dbReference type="PRINTS" id="PR01437">
    <property type="entry name" value="NUOXDRDTASE4"/>
</dbReference>
<feature type="transmembrane region" description="Helical" evidence="7">
    <location>
        <begin position="444"/>
        <end position="467"/>
    </location>
</feature>
<accession>A0A2P8PXX2</accession>
<feature type="transmembrane region" description="Helical" evidence="7">
    <location>
        <begin position="156"/>
        <end position="173"/>
    </location>
</feature>
<feature type="transmembrane region" description="Helical" evidence="7">
    <location>
        <begin position="12"/>
        <end position="31"/>
    </location>
</feature>
<feature type="transmembrane region" description="Helical" evidence="7">
    <location>
        <begin position="100"/>
        <end position="120"/>
    </location>
</feature>
<comment type="subcellular location">
    <subcellularLocation>
        <location evidence="1">Endomembrane system</location>
        <topology evidence="1">Multi-pass membrane protein</topology>
    </subcellularLocation>
    <subcellularLocation>
        <location evidence="6">Membrane</location>
        <topology evidence="6">Multi-pass membrane protein</topology>
    </subcellularLocation>
</comment>
<dbReference type="AlphaFoldDB" id="A0A2P8PXX2"/>
<reference evidence="9 10" key="1">
    <citation type="submission" date="2018-03" db="EMBL/GenBank/DDBJ databases">
        <title>Streptomyces dioscori sp. nov., a novel endophytic actinobacterium isolated from bulbil of Dioscorea bulbifera L.</title>
        <authorList>
            <person name="Zhikuan W."/>
        </authorList>
    </citation>
    <scope>NUCLEOTIDE SEQUENCE [LARGE SCALE GENOMIC DNA]</scope>
    <source>
        <strain evidence="9 10">A217</strain>
    </source>
</reference>
<feature type="transmembrane region" description="Helical" evidence="7">
    <location>
        <begin position="403"/>
        <end position="424"/>
    </location>
</feature>
<feature type="transmembrane region" description="Helical" evidence="7">
    <location>
        <begin position="262"/>
        <end position="284"/>
    </location>
</feature>
<evidence type="ECO:0000256" key="3">
    <source>
        <dbReference type="ARBA" id="ARBA00022692"/>
    </source>
</evidence>
<dbReference type="RefSeq" id="WP_107020962.1">
    <property type="nucleotide sequence ID" value="NZ_KZ679054.1"/>
</dbReference>
<dbReference type="InterPro" id="IPR001750">
    <property type="entry name" value="ND/Mrp_TM"/>
</dbReference>
<evidence type="ECO:0000256" key="6">
    <source>
        <dbReference type="RuleBase" id="RU000320"/>
    </source>
</evidence>
<gene>
    <name evidence="9" type="ORF">C6Y14_35370</name>
</gene>
<name>A0A2P8PXX2_9ACTN</name>
<evidence type="ECO:0000256" key="5">
    <source>
        <dbReference type="ARBA" id="ARBA00023136"/>
    </source>
</evidence>
<comment type="similarity">
    <text evidence="2">Belongs to the complex I subunit 4 family.</text>
</comment>
<evidence type="ECO:0000256" key="1">
    <source>
        <dbReference type="ARBA" id="ARBA00004127"/>
    </source>
</evidence>
<dbReference type="GO" id="GO:0003954">
    <property type="term" value="F:NADH dehydrogenase activity"/>
    <property type="evidence" value="ECO:0007669"/>
    <property type="project" value="TreeGrafter"/>
</dbReference>
<dbReference type="GO" id="GO:0012505">
    <property type="term" value="C:endomembrane system"/>
    <property type="evidence" value="ECO:0007669"/>
    <property type="project" value="UniProtKB-SubCell"/>
</dbReference>
<dbReference type="EMBL" id="PYBJ01000028">
    <property type="protein sequence ID" value="PSM38847.1"/>
    <property type="molecule type" value="Genomic_DNA"/>
</dbReference>
<feature type="transmembrane region" description="Helical" evidence="7">
    <location>
        <begin position="43"/>
        <end position="66"/>
    </location>
</feature>
<organism evidence="9 10">
    <name type="scientific">Streptomyces dioscori</name>
    <dbReference type="NCBI Taxonomy" id="2109333"/>
    <lineage>
        <taxon>Bacteria</taxon>
        <taxon>Bacillati</taxon>
        <taxon>Actinomycetota</taxon>
        <taxon>Actinomycetes</taxon>
        <taxon>Kitasatosporales</taxon>
        <taxon>Streptomycetaceae</taxon>
        <taxon>Streptomyces</taxon>
        <taxon>Streptomyces aurantiacus group</taxon>
    </lineage>
</organism>
<evidence type="ECO:0000256" key="7">
    <source>
        <dbReference type="SAM" id="Phobius"/>
    </source>
</evidence>
<dbReference type="GO" id="GO:0016020">
    <property type="term" value="C:membrane"/>
    <property type="evidence" value="ECO:0007669"/>
    <property type="project" value="UniProtKB-SubCell"/>
</dbReference>
<feature type="transmembrane region" description="Helical" evidence="7">
    <location>
        <begin position="328"/>
        <end position="348"/>
    </location>
</feature>
<protein>
    <submittedName>
        <fullName evidence="9">NADH-quinone oxidoreductase subunit M</fullName>
    </submittedName>
</protein>
<comment type="caution">
    <text evidence="9">The sequence shown here is derived from an EMBL/GenBank/DDBJ whole genome shotgun (WGS) entry which is preliminary data.</text>
</comment>
<keyword evidence="3 6" id="KW-0812">Transmembrane</keyword>
<feature type="transmembrane region" description="Helical" evidence="7">
    <location>
        <begin position="354"/>
        <end position="376"/>
    </location>
</feature>
<dbReference type="GO" id="GO:0008137">
    <property type="term" value="F:NADH dehydrogenase (ubiquinone) activity"/>
    <property type="evidence" value="ECO:0007669"/>
    <property type="project" value="InterPro"/>
</dbReference>
<keyword evidence="10" id="KW-1185">Reference proteome</keyword>
<dbReference type="Pfam" id="PF00361">
    <property type="entry name" value="Proton_antipo_M"/>
    <property type="match status" value="1"/>
</dbReference>
<dbReference type="GO" id="GO:0015990">
    <property type="term" value="P:electron transport coupled proton transport"/>
    <property type="evidence" value="ECO:0007669"/>
    <property type="project" value="TreeGrafter"/>
</dbReference>
<dbReference type="NCBIfam" id="TIGR01972">
    <property type="entry name" value="NDH_I_M"/>
    <property type="match status" value="1"/>
</dbReference>
<dbReference type="InterPro" id="IPR003918">
    <property type="entry name" value="NADH_UbQ_OxRdtase"/>
</dbReference>